<dbReference type="InterPro" id="IPR029479">
    <property type="entry name" value="Nitroreductase"/>
</dbReference>
<comment type="similarity">
    <text evidence="1">Belongs to the nitroreductase family.</text>
</comment>
<dbReference type="SUPFAM" id="SSF55469">
    <property type="entry name" value="FMN-dependent nitroreductase-like"/>
    <property type="match status" value="1"/>
</dbReference>
<sequence length="203" mass="23014">MTTSVFVESILPEVDATRKADYPVYPLFLNRWSSRSYETRSVPDDVLYTILEAARWAPSSSNLQPWRFIVARTPEQRKRFEEFIRPNNRLWTDFAPVLVLLASDKLRADGEPNRSHAFDTGAAWASIALQARILGLTTRAVGGYDKDKARIVLDVPDEIELHAVIALGYPGTKETLHESFQDKEQPNGRRPLSESIIDGKFNP</sequence>
<feature type="region of interest" description="Disordered" evidence="3">
    <location>
        <begin position="180"/>
        <end position="203"/>
    </location>
</feature>
<dbReference type="RefSeq" id="WP_262688312.1">
    <property type="nucleotide sequence ID" value="NZ_JAOQIO010000121.1"/>
</dbReference>
<evidence type="ECO:0000256" key="3">
    <source>
        <dbReference type="SAM" id="MobiDB-lite"/>
    </source>
</evidence>
<accession>A0ABT2UU38</accession>
<dbReference type="EMBL" id="JAOQIO010000121">
    <property type="protein sequence ID" value="MCU6797546.1"/>
    <property type="molecule type" value="Genomic_DNA"/>
</dbReference>
<feature type="domain" description="Nitroreductase" evidence="4">
    <location>
        <begin position="30"/>
        <end position="85"/>
    </location>
</feature>
<organism evidence="5 6">
    <name type="scientific">Paenibacillus baimaensis</name>
    <dbReference type="NCBI Taxonomy" id="2982185"/>
    <lineage>
        <taxon>Bacteria</taxon>
        <taxon>Bacillati</taxon>
        <taxon>Bacillota</taxon>
        <taxon>Bacilli</taxon>
        <taxon>Bacillales</taxon>
        <taxon>Paenibacillaceae</taxon>
        <taxon>Paenibacillus</taxon>
    </lineage>
</organism>
<evidence type="ECO:0000256" key="1">
    <source>
        <dbReference type="ARBA" id="ARBA00007118"/>
    </source>
</evidence>
<dbReference type="Gene3D" id="3.40.109.10">
    <property type="entry name" value="NADH Oxidase"/>
    <property type="match status" value="1"/>
</dbReference>
<dbReference type="PANTHER" id="PTHR43673:SF10">
    <property type="entry name" value="NADH DEHYDROGENASE_NAD(P)H NITROREDUCTASE XCC3605-RELATED"/>
    <property type="match status" value="1"/>
</dbReference>
<protein>
    <submittedName>
        <fullName evidence="5">Nitroreductase family protein</fullName>
    </submittedName>
</protein>
<proteinExistence type="inferred from homology"/>
<dbReference type="PANTHER" id="PTHR43673">
    <property type="entry name" value="NAD(P)H NITROREDUCTASE YDGI-RELATED"/>
    <property type="match status" value="1"/>
</dbReference>
<evidence type="ECO:0000256" key="2">
    <source>
        <dbReference type="ARBA" id="ARBA00023002"/>
    </source>
</evidence>
<evidence type="ECO:0000313" key="5">
    <source>
        <dbReference type="EMBL" id="MCU6797546.1"/>
    </source>
</evidence>
<dbReference type="Pfam" id="PF00881">
    <property type="entry name" value="Nitroreductase"/>
    <property type="match status" value="1"/>
</dbReference>
<comment type="caution">
    <text evidence="5">The sequence shown here is derived from an EMBL/GenBank/DDBJ whole genome shotgun (WGS) entry which is preliminary data.</text>
</comment>
<keyword evidence="2" id="KW-0560">Oxidoreductase</keyword>
<name>A0ABT2UU38_9BACL</name>
<reference evidence="5 6" key="1">
    <citation type="submission" date="2022-09" db="EMBL/GenBank/DDBJ databases">
        <authorList>
            <person name="Han X.L."/>
            <person name="Wang Q."/>
            <person name="Lu T."/>
        </authorList>
    </citation>
    <scope>NUCLEOTIDE SEQUENCE [LARGE SCALE GENOMIC DNA]</scope>
    <source>
        <strain evidence="5 6">WQ 127069</strain>
    </source>
</reference>
<gene>
    <name evidence="5" type="ORF">OB236_36015</name>
</gene>
<evidence type="ECO:0000313" key="6">
    <source>
        <dbReference type="Proteomes" id="UP001652445"/>
    </source>
</evidence>
<keyword evidence="6" id="KW-1185">Reference proteome</keyword>
<dbReference type="CDD" id="cd02138">
    <property type="entry name" value="TdsD-like"/>
    <property type="match status" value="1"/>
</dbReference>
<dbReference type="Proteomes" id="UP001652445">
    <property type="component" value="Unassembled WGS sequence"/>
</dbReference>
<evidence type="ECO:0000259" key="4">
    <source>
        <dbReference type="Pfam" id="PF00881"/>
    </source>
</evidence>
<dbReference type="InterPro" id="IPR000415">
    <property type="entry name" value="Nitroreductase-like"/>
</dbReference>